<dbReference type="Gene3D" id="3.30.700.10">
    <property type="entry name" value="Glycoprotein, Type 4 Pilin"/>
    <property type="match status" value="1"/>
</dbReference>
<accession>A0ABW3Y5J9</accession>
<comment type="caution">
    <text evidence="3">The sequence shown here is derived from an EMBL/GenBank/DDBJ whole genome shotgun (WGS) entry which is preliminary data.</text>
</comment>
<evidence type="ECO:0000256" key="1">
    <source>
        <dbReference type="SAM" id="Phobius"/>
    </source>
</evidence>
<dbReference type="RefSeq" id="WP_377180053.1">
    <property type="nucleotide sequence ID" value="NZ_JBHTMY010000004.1"/>
</dbReference>
<dbReference type="SUPFAM" id="SSF54523">
    <property type="entry name" value="Pili subunits"/>
    <property type="match status" value="1"/>
</dbReference>
<evidence type="ECO:0000313" key="4">
    <source>
        <dbReference type="Proteomes" id="UP001597201"/>
    </source>
</evidence>
<sequence>MSEVLSYLLELVSDFQFWKKKKERRKYEKENNLPKKVLVHPLTKVVLFTLVLAVVVKLVVGGIYISDRYENETKRKMNEIQILLEENKKHTGKYPKELKMIIRNNPLRKNITLDSWGNEFHYESLTNGLNYVLLSKGKDGELGNEDDIES</sequence>
<dbReference type="InterPro" id="IPR045584">
    <property type="entry name" value="Pilin-like"/>
</dbReference>
<dbReference type="Pfam" id="PF08334">
    <property type="entry name" value="T2SSG"/>
    <property type="match status" value="1"/>
</dbReference>
<proteinExistence type="predicted"/>
<evidence type="ECO:0000313" key="3">
    <source>
        <dbReference type="EMBL" id="MFD1316725.1"/>
    </source>
</evidence>
<feature type="domain" description="Type II secretion system protein GspG C-terminal" evidence="2">
    <location>
        <begin position="73"/>
        <end position="147"/>
    </location>
</feature>
<dbReference type="Proteomes" id="UP001597201">
    <property type="component" value="Unassembled WGS sequence"/>
</dbReference>
<keyword evidence="1" id="KW-0472">Membrane</keyword>
<dbReference type="EMBL" id="JBHTMY010000004">
    <property type="protein sequence ID" value="MFD1316725.1"/>
    <property type="molecule type" value="Genomic_DNA"/>
</dbReference>
<name>A0ABW3Y5J9_9FLAO</name>
<organism evidence="3 4">
    <name type="scientific">Namhaeicola litoreus</name>
    <dbReference type="NCBI Taxonomy" id="1052145"/>
    <lineage>
        <taxon>Bacteria</taxon>
        <taxon>Pseudomonadati</taxon>
        <taxon>Bacteroidota</taxon>
        <taxon>Flavobacteriia</taxon>
        <taxon>Flavobacteriales</taxon>
        <taxon>Flavobacteriaceae</taxon>
        <taxon>Namhaeicola</taxon>
    </lineage>
</organism>
<evidence type="ECO:0000259" key="2">
    <source>
        <dbReference type="Pfam" id="PF08334"/>
    </source>
</evidence>
<feature type="transmembrane region" description="Helical" evidence="1">
    <location>
        <begin position="45"/>
        <end position="66"/>
    </location>
</feature>
<dbReference type="InterPro" id="IPR013545">
    <property type="entry name" value="T2SS_protein-GspG_C"/>
</dbReference>
<keyword evidence="4" id="KW-1185">Reference proteome</keyword>
<protein>
    <submittedName>
        <fullName evidence="3">Type II secretion system protein GspG</fullName>
    </submittedName>
</protein>
<keyword evidence="1" id="KW-0812">Transmembrane</keyword>
<keyword evidence="1" id="KW-1133">Transmembrane helix</keyword>
<reference evidence="4" key="1">
    <citation type="journal article" date="2019" name="Int. J. Syst. Evol. Microbiol.">
        <title>The Global Catalogue of Microorganisms (GCM) 10K type strain sequencing project: providing services to taxonomists for standard genome sequencing and annotation.</title>
        <authorList>
            <consortium name="The Broad Institute Genomics Platform"/>
            <consortium name="The Broad Institute Genome Sequencing Center for Infectious Disease"/>
            <person name="Wu L."/>
            <person name="Ma J."/>
        </authorList>
    </citation>
    <scope>NUCLEOTIDE SEQUENCE [LARGE SCALE GENOMIC DNA]</scope>
    <source>
        <strain evidence="4">CCUG 61485</strain>
    </source>
</reference>
<gene>
    <name evidence="3" type="ORF">ACFQ39_13955</name>
</gene>